<dbReference type="SUPFAM" id="SSF52087">
    <property type="entry name" value="CRAL/TRIO domain"/>
    <property type="match status" value="1"/>
</dbReference>
<feature type="domain" description="CRAL-TRIO" evidence="1">
    <location>
        <begin position="108"/>
        <end position="252"/>
    </location>
</feature>
<organism evidence="2 3">
    <name type="scientific">Lucilia cuprina</name>
    <name type="common">Green bottle fly</name>
    <name type="synonym">Australian sheep blowfly</name>
    <dbReference type="NCBI Taxonomy" id="7375"/>
    <lineage>
        <taxon>Eukaryota</taxon>
        <taxon>Metazoa</taxon>
        <taxon>Ecdysozoa</taxon>
        <taxon>Arthropoda</taxon>
        <taxon>Hexapoda</taxon>
        <taxon>Insecta</taxon>
        <taxon>Pterygota</taxon>
        <taxon>Neoptera</taxon>
        <taxon>Endopterygota</taxon>
        <taxon>Diptera</taxon>
        <taxon>Brachycera</taxon>
        <taxon>Muscomorpha</taxon>
        <taxon>Oestroidea</taxon>
        <taxon>Calliphoridae</taxon>
        <taxon>Luciliinae</taxon>
        <taxon>Lucilia</taxon>
    </lineage>
</organism>
<dbReference type="Gene3D" id="1.20.5.1200">
    <property type="entry name" value="Alpha-tocopherol transfer"/>
    <property type="match status" value="1"/>
</dbReference>
<gene>
    <name evidence="2" type="ORF">FF38_05236</name>
</gene>
<dbReference type="PANTHER" id="PTHR10174:SF216">
    <property type="entry name" value="CRAL-TRIO DOMAIN-CONTAINING PROTEIN-RELATED"/>
    <property type="match status" value="1"/>
</dbReference>
<dbReference type="GO" id="GO:0016020">
    <property type="term" value="C:membrane"/>
    <property type="evidence" value="ECO:0007669"/>
    <property type="project" value="TreeGrafter"/>
</dbReference>
<dbReference type="Pfam" id="PF00650">
    <property type="entry name" value="CRAL_TRIO"/>
    <property type="match status" value="1"/>
</dbReference>
<dbReference type="OrthoDB" id="6575879at2759"/>
<dbReference type="SMART" id="SM00516">
    <property type="entry name" value="SEC14"/>
    <property type="match status" value="1"/>
</dbReference>
<dbReference type="PANTHER" id="PTHR10174">
    <property type="entry name" value="ALPHA-TOCOPHEROL TRANSFER PROTEIN-RELATED"/>
    <property type="match status" value="1"/>
</dbReference>
<dbReference type="InterPro" id="IPR001251">
    <property type="entry name" value="CRAL-TRIO_dom"/>
</dbReference>
<protein>
    <recommendedName>
        <fullName evidence="1">CRAL-TRIO domain-containing protein</fullName>
    </recommendedName>
</protein>
<dbReference type="SUPFAM" id="SSF46938">
    <property type="entry name" value="CRAL/TRIO N-terminal domain"/>
    <property type="match status" value="1"/>
</dbReference>
<dbReference type="CDD" id="cd00170">
    <property type="entry name" value="SEC14"/>
    <property type="match status" value="1"/>
</dbReference>
<evidence type="ECO:0000313" key="2">
    <source>
        <dbReference type="EMBL" id="KNC29738.1"/>
    </source>
</evidence>
<dbReference type="OMA" id="QGSIMYL"/>
<dbReference type="PROSITE" id="PS50191">
    <property type="entry name" value="CRAL_TRIO"/>
    <property type="match status" value="1"/>
</dbReference>
<proteinExistence type="predicted"/>
<evidence type="ECO:0000259" key="1">
    <source>
        <dbReference type="PROSITE" id="PS50191"/>
    </source>
</evidence>
<dbReference type="AlphaFoldDB" id="A0A0L0CBF0"/>
<dbReference type="Gene3D" id="1.10.8.20">
    <property type="entry name" value="N-terminal domain of phosphatidylinositol transfer protein sec14p"/>
    <property type="match status" value="1"/>
</dbReference>
<dbReference type="InterPro" id="IPR036273">
    <property type="entry name" value="CRAL/TRIO_N_dom_sf"/>
</dbReference>
<dbReference type="Proteomes" id="UP000037069">
    <property type="component" value="Unassembled WGS sequence"/>
</dbReference>
<comment type="caution">
    <text evidence="2">The sequence shown here is derived from an EMBL/GenBank/DDBJ whole genome shotgun (WGS) entry which is preliminary data.</text>
</comment>
<name>A0A0L0CBF0_LUCCU</name>
<dbReference type="GO" id="GO:1902936">
    <property type="term" value="F:phosphatidylinositol bisphosphate binding"/>
    <property type="evidence" value="ECO:0007669"/>
    <property type="project" value="TreeGrafter"/>
</dbReference>
<reference evidence="2 3" key="1">
    <citation type="journal article" date="2015" name="Nat. Commun.">
        <title>Lucilia cuprina genome unlocks parasitic fly biology to underpin future interventions.</title>
        <authorList>
            <person name="Anstead C.A."/>
            <person name="Korhonen P.K."/>
            <person name="Young N.D."/>
            <person name="Hall R.S."/>
            <person name="Jex A.R."/>
            <person name="Murali S.C."/>
            <person name="Hughes D.S."/>
            <person name="Lee S.F."/>
            <person name="Perry T."/>
            <person name="Stroehlein A.J."/>
            <person name="Ansell B.R."/>
            <person name="Breugelmans B."/>
            <person name="Hofmann A."/>
            <person name="Qu J."/>
            <person name="Dugan S."/>
            <person name="Lee S.L."/>
            <person name="Chao H."/>
            <person name="Dinh H."/>
            <person name="Han Y."/>
            <person name="Doddapaneni H.V."/>
            <person name="Worley K.C."/>
            <person name="Muzny D.M."/>
            <person name="Ioannidis P."/>
            <person name="Waterhouse R.M."/>
            <person name="Zdobnov E.M."/>
            <person name="James P.J."/>
            <person name="Bagnall N.H."/>
            <person name="Kotze A.C."/>
            <person name="Gibbs R.A."/>
            <person name="Richards S."/>
            <person name="Batterham P."/>
            <person name="Gasser R.B."/>
        </authorList>
    </citation>
    <scope>NUCLEOTIDE SEQUENCE [LARGE SCALE GENOMIC DNA]</scope>
    <source>
        <strain evidence="2 3">LS</strain>
        <tissue evidence="2">Full body</tissue>
    </source>
</reference>
<keyword evidence="3" id="KW-1185">Reference proteome</keyword>
<sequence length="305" mass="36481">MRPLSPTLAEIARRDLNEIPERIEQDLIILREWIRQQRHLRARTSDEFLIAFLRRCKYSLEATKRRIDVFFSYYNVFPEVLRNRCVNSRIFDINRLGVHYYPEFPKCNNNAAILIARFGQFDPKRYNVKEIFQFIMMAMEMISLENDHATVAGVCQIIDLKNISFERIKNFDRCLFQKYWWWVQECCPLRIKEVYVVNADKDIQRRINFIKTFVKNQMQYPVFVIKTFEDLYEYIPKCNLPEEYGGSNGHIAECIAYMEDLLQSYRNYFNEDALYGCSEELRAGEVVTYEAEFGLNGTFRKLSID</sequence>
<accession>A0A0L0CBF0</accession>
<dbReference type="InterPro" id="IPR036865">
    <property type="entry name" value="CRAL-TRIO_dom_sf"/>
</dbReference>
<dbReference type="EMBL" id="JRES01000634">
    <property type="protein sequence ID" value="KNC29738.1"/>
    <property type="molecule type" value="Genomic_DNA"/>
</dbReference>
<dbReference type="Gene3D" id="3.40.525.10">
    <property type="entry name" value="CRAL-TRIO lipid binding domain"/>
    <property type="match status" value="1"/>
</dbReference>
<evidence type="ECO:0000313" key="3">
    <source>
        <dbReference type="Proteomes" id="UP000037069"/>
    </source>
</evidence>